<dbReference type="GeneID" id="19333720"/>
<reference evidence="6 7" key="1">
    <citation type="journal article" date="2012" name="PLoS Pathog.">
        <title>Diverse lifestyles and strategies of plant pathogenesis encoded in the genomes of eighteen Dothideomycetes fungi.</title>
        <authorList>
            <person name="Ohm R.A."/>
            <person name="Feau N."/>
            <person name="Henrissat B."/>
            <person name="Schoch C.L."/>
            <person name="Horwitz B.A."/>
            <person name="Barry K.W."/>
            <person name="Condon B.J."/>
            <person name="Copeland A.C."/>
            <person name="Dhillon B."/>
            <person name="Glaser F."/>
            <person name="Hesse C.N."/>
            <person name="Kosti I."/>
            <person name="LaButti K."/>
            <person name="Lindquist E.A."/>
            <person name="Lucas S."/>
            <person name="Salamov A.A."/>
            <person name="Bradshaw R.E."/>
            <person name="Ciuffetti L."/>
            <person name="Hamelin R.C."/>
            <person name="Kema G.H.J."/>
            <person name="Lawrence C."/>
            <person name="Scott J.A."/>
            <person name="Spatafora J.W."/>
            <person name="Turgeon B.G."/>
            <person name="de Wit P.J.G.M."/>
            <person name="Zhong S."/>
            <person name="Goodwin S.B."/>
            <person name="Grigoriev I.V."/>
        </authorList>
    </citation>
    <scope>NUCLEOTIDE SEQUENCE [LARGE SCALE GENOMIC DNA]</scope>
    <source>
        <strain evidence="6 7">CIRAD86</strain>
    </source>
</reference>
<keyword evidence="2" id="KW-0274">FAD</keyword>
<evidence type="ECO:0000313" key="7">
    <source>
        <dbReference type="Proteomes" id="UP000016932"/>
    </source>
</evidence>
<dbReference type="OrthoDB" id="66881at2759"/>
<keyword evidence="7" id="KW-1185">Reference proteome</keyword>
<name>M3ATB6_PSEFD</name>
<proteinExistence type="predicted"/>
<dbReference type="eggNOG" id="KOG1399">
    <property type="taxonomic scope" value="Eukaryota"/>
</dbReference>
<keyword evidence="4" id="KW-0560">Oxidoreductase</keyword>
<dbReference type="RefSeq" id="XP_007929335.1">
    <property type="nucleotide sequence ID" value="XM_007931144.1"/>
</dbReference>
<dbReference type="PANTHER" id="PTHR43098:SF5">
    <property type="entry name" value="DUAL-FUNCTIONAL MONOOXYGENASE_METHYLTRANSFERASE PSOF"/>
    <property type="match status" value="1"/>
</dbReference>
<dbReference type="GO" id="GO:0016491">
    <property type="term" value="F:oxidoreductase activity"/>
    <property type="evidence" value="ECO:0007669"/>
    <property type="project" value="UniProtKB-KW"/>
</dbReference>
<dbReference type="PANTHER" id="PTHR43098">
    <property type="entry name" value="L-ORNITHINE N(5)-MONOOXYGENASE-RELATED"/>
    <property type="match status" value="1"/>
</dbReference>
<gene>
    <name evidence="6" type="ORF">MYCFIDRAFT_177325</name>
</gene>
<evidence type="ECO:0000256" key="5">
    <source>
        <dbReference type="SAM" id="MobiDB-lite"/>
    </source>
</evidence>
<dbReference type="EMBL" id="KB446561">
    <property type="protein sequence ID" value="EME80383.1"/>
    <property type="molecule type" value="Genomic_DNA"/>
</dbReference>
<evidence type="ECO:0000256" key="4">
    <source>
        <dbReference type="ARBA" id="ARBA00023002"/>
    </source>
</evidence>
<dbReference type="Proteomes" id="UP000016932">
    <property type="component" value="Unassembled WGS sequence"/>
</dbReference>
<evidence type="ECO:0000256" key="2">
    <source>
        <dbReference type="ARBA" id="ARBA00022827"/>
    </source>
</evidence>
<dbReference type="Gene3D" id="3.50.50.60">
    <property type="entry name" value="FAD/NAD(P)-binding domain"/>
    <property type="match status" value="1"/>
</dbReference>
<sequence length="428" mass="48891">MSLWFCELQGLLELKIPSATEGDVYNVILAKFERYCYTMAFLVFRAAFKIWCICEALVILIYRSFVPANGAQACAKRRVYAWGMTCKKKDRTKDGRPARRPKETDMPSLLMIVILCRDICVGNDPSTRFSPHSQCSHAMGSAYVELIAESNANREPGRTMSEFQVLNAPSTFTMMEEKHDALVVGLGFGGLYSLCLLKQLGLDVKASTQRFLEKLKKSKLTSLTGTWYWNKYPGARSDVTSDTYRCFWNKDSLKTSPWERNYLLQPELQPYLRQIATKHDLYRHIAFNSDLQSAHWDETNKVWRATTSDSKTYVVRYLVTSLGITHKPYIAVLPDLDTFSGRITHRNGTTKFLGKERKSHLAEKAGINTSCPQNTEKSPRPNEKSSNADYEQLWHQVFTSAVGFGFPEPNRKTFAVSPEDREQIFQDL</sequence>
<feature type="compositionally biased region" description="Polar residues" evidence="5">
    <location>
        <begin position="367"/>
        <end position="376"/>
    </location>
</feature>
<feature type="region of interest" description="Disordered" evidence="5">
    <location>
        <begin position="363"/>
        <end position="387"/>
    </location>
</feature>
<evidence type="ECO:0000313" key="6">
    <source>
        <dbReference type="EMBL" id="EME80383.1"/>
    </source>
</evidence>
<dbReference type="VEuPathDB" id="FungiDB:MYCFIDRAFT_177325"/>
<keyword evidence="3" id="KW-0521">NADP</keyword>
<evidence type="ECO:0000256" key="1">
    <source>
        <dbReference type="ARBA" id="ARBA00022630"/>
    </source>
</evidence>
<dbReference type="HOGENOM" id="CLU_641124_0_0_1"/>
<protein>
    <submittedName>
        <fullName evidence="6">Uncharacterized protein</fullName>
    </submittedName>
</protein>
<keyword evidence="1" id="KW-0285">Flavoprotein</keyword>
<evidence type="ECO:0000256" key="3">
    <source>
        <dbReference type="ARBA" id="ARBA00022857"/>
    </source>
</evidence>
<dbReference type="InterPro" id="IPR050775">
    <property type="entry name" value="FAD-binding_Monooxygenases"/>
</dbReference>
<dbReference type="AlphaFoldDB" id="M3ATB6"/>
<accession>M3ATB6</accession>
<dbReference type="KEGG" id="pfj:MYCFIDRAFT_177325"/>
<organism evidence="6 7">
    <name type="scientific">Pseudocercospora fijiensis (strain CIRAD86)</name>
    <name type="common">Black leaf streak disease fungus</name>
    <name type="synonym">Mycosphaerella fijiensis</name>
    <dbReference type="NCBI Taxonomy" id="383855"/>
    <lineage>
        <taxon>Eukaryota</taxon>
        <taxon>Fungi</taxon>
        <taxon>Dikarya</taxon>
        <taxon>Ascomycota</taxon>
        <taxon>Pezizomycotina</taxon>
        <taxon>Dothideomycetes</taxon>
        <taxon>Dothideomycetidae</taxon>
        <taxon>Mycosphaerellales</taxon>
        <taxon>Mycosphaerellaceae</taxon>
        <taxon>Pseudocercospora</taxon>
    </lineage>
</organism>
<dbReference type="SUPFAM" id="SSF51905">
    <property type="entry name" value="FAD/NAD(P)-binding domain"/>
    <property type="match status" value="1"/>
</dbReference>
<dbReference type="STRING" id="383855.M3ATB6"/>
<dbReference type="InterPro" id="IPR036188">
    <property type="entry name" value="FAD/NAD-bd_sf"/>
</dbReference>